<dbReference type="PIRSF" id="PIRSF039123">
    <property type="entry name" value="Diphthamide_synthase"/>
    <property type="match status" value="1"/>
</dbReference>
<dbReference type="Pfam" id="PF01902">
    <property type="entry name" value="Diphthami_syn_2"/>
    <property type="match status" value="1"/>
</dbReference>
<dbReference type="NCBIfam" id="TIGR00289">
    <property type="entry name" value="TIGR00289 family protein"/>
    <property type="match status" value="1"/>
</dbReference>
<dbReference type="EMBL" id="CP009526">
    <property type="protein sequence ID" value="AKB51087.1"/>
    <property type="molecule type" value="Genomic_DNA"/>
</dbReference>
<dbReference type="FunFam" id="3.90.1490.10:FF:000006">
    <property type="entry name" value="ATP binding protein"/>
    <property type="match status" value="1"/>
</dbReference>
<reference evidence="2 3" key="1">
    <citation type="submission" date="2014-07" db="EMBL/GenBank/DDBJ databases">
        <title>Methanogenic archaea and the global carbon cycle.</title>
        <authorList>
            <person name="Henriksen J.R."/>
            <person name="Luke J."/>
            <person name="Reinhart S."/>
            <person name="Benedict M.N."/>
            <person name="Youngblut N.D."/>
            <person name="Metcalf M.E."/>
            <person name="Whitaker R.J."/>
            <person name="Metcalf W.W."/>
        </authorList>
    </citation>
    <scope>NUCLEOTIDE SEQUENCE [LARGE SCALE GENOMIC DNA]</scope>
    <source>
        <strain evidence="2 3">Wiesmoor</strain>
    </source>
</reference>
<dbReference type="AlphaFoldDB" id="A0A0E3QMA2"/>
<dbReference type="CDD" id="cd01994">
    <property type="entry name" value="AANH_PF0828-like"/>
    <property type="match status" value="1"/>
</dbReference>
<dbReference type="SUPFAM" id="SSF52402">
    <property type="entry name" value="Adenine nucleotide alpha hydrolases-like"/>
    <property type="match status" value="1"/>
</dbReference>
<dbReference type="PANTHER" id="PTHR12196">
    <property type="entry name" value="DOMAIN OF UNKNOWN FUNCTION 71 DUF71 -CONTAINING PROTEIN"/>
    <property type="match status" value="1"/>
</dbReference>
<accession>A0A0E3QMA2</accession>
<dbReference type="FunFam" id="3.40.50.620:FF:000145">
    <property type="entry name" value="ATP-binding domain containing protein"/>
    <property type="match status" value="1"/>
</dbReference>
<dbReference type="InterPro" id="IPR030662">
    <property type="entry name" value="DPH6/MJ0570"/>
</dbReference>
<dbReference type="GO" id="GO:0017183">
    <property type="term" value="P:protein histidyl modification to diphthamide"/>
    <property type="evidence" value="ECO:0007669"/>
    <property type="project" value="TreeGrafter"/>
</dbReference>
<sequence>MQMKLAALISGGKDSIFAIYKALQEGHEVTHLINIVPARDDSYMYHSVNLHMVELISAACEIPLVQQESSGIKELELDDLTLALKKVDVDGVSVGAIESQYQAGRVKKICDALGLKVYTPLWHRDPEELLNEMSKVLDIRIVRVAADGLDESWLGRPINVNSIEHLKALNKRYMVHMAGEGGEYETVVLDAPFFKKRIEIVKSEVEWQGDTGSLKILEAKLVDKN</sequence>
<dbReference type="Proteomes" id="UP000033038">
    <property type="component" value="Chromosome"/>
</dbReference>
<proteinExistence type="predicted"/>
<name>A0A0E3QMA2_METBA</name>
<organism evidence="2 3">
    <name type="scientific">Methanosarcina barkeri str. Wiesmoor</name>
    <dbReference type="NCBI Taxonomy" id="1434109"/>
    <lineage>
        <taxon>Archaea</taxon>
        <taxon>Methanobacteriati</taxon>
        <taxon>Methanobacteriota</taxon>
        <taxon>Stenosarchaea group</taxon>
        <taxon>Methanomicrobia</taxon>
        <taxon>Methanosarcinales</taxon>
        <taxon>Methanosarcinaceae</taxon>
        <taxon>Methanosarcina</taxon>
    </lineage>
</organism>
<dbReference type="GO" id="GO:0017178">
    <property type="term" value="F:diphthine-ammonia ligase activity"/>
    <property type="evidence" value="ECO:0007669"/>
    <property type="project" value="TreeGrafter"/>
</dbReference>
<evidence type="ECO:0000313" key="3">
    <source>
        <dbReference type="Proteomes" id="UP000033038"/>
    </source>
</evidence>
<gene>
    <name evidence="2" type="ORF">MSBRW_1834</name>
</gene>
<dbReference type="KEGG" id="mbw:MSBRW_1834"/>
<feature type="domain" description="Diphthamide synthase" evidence="1">
    <location>
        <begin position="3"/>
        <end position="219"/>
    </location>
</feature>
<dbReference type="Gene3D" id="3.40.50.620">
    <property type="entry name" value="HUPs"/>
    <property type="match status" value="1"/>
</dbReference>
<dbReference type="InterPro" id="IPR022427">
    <property type="entry name" value="MJ0570_ATP-bd"/>
</dbReference>
<dbReference type="InterPro" id="IPR002761">
    <property type="entry name" value="Diphthami_syn_dom"/>
</dbReference>
<dbReference type="PATRIC" id="fig|1434109.4.peg.2331"/>
<dbReference type="InterPro" id="IPR014729">
    <property type="entry name" value="Rossmann-like_a/b/a_fold"/>
</dbReference>
<dbReference type="PANTHER" id="PTHR12196:SF2">
    <property type="entry name" value="DIPHTHINE--AMMONIA LIGASE"/>
    <property type="match status" value="1"/>
</dbReference>
<evidence type="ECO:0000259" key="1">
    <source>
        <dbReference type="Pfam" id="PF01902"/>
    </source>
</evidence>
<dbReference type="HOGENOM" id="CLU_010289_0_2_2"/>
<dbReference type="InterPro" id="IPR005237">
    <property type="entry name" value="MJ0570"/>
</dbReference>
<dbReference type="Gene3D" id="3.90.1490.10">
    <property type="entry name" value="putative n-type atp pyrophosphatase, domain 2"/>
    <property type="match status" value="1"/>
</dbReference>
<evidence type="ECO:0000313" key="2">
    <source>
        <dbReference type="EMBL" id="AKB51087.1"/>
    </source>
</evidence>
<dbReference type="NCBIfam" id="TIGR03679">
    <property type="entry name" value="arCOG00187"/>
    <property type="match status" value="1"/>
</dbReference>
<protein>
    <recommendedName>
        <fullName evidence="1">Diphthamide synthase domain-containing protein</fullName>
    </recommendedName>
</protein>
<dbReference type="NCBIfam" id="TIGR00290">
    <property type="entry name" value="MJ0570_dom"/>
    <property type="match status" value="1"/>
</dbReference>